<organism evidence="3 4">
    <name type="scientific">Desulfovibrio piger</name>
    <dbReference type="NCBI Taxonomy" id="901"/>
    <lineage>
        <taxon>Bacteria</taxon>
        <taxon>Pseudomonadati</taxon>
        <taxon>Thermodesulfobacteriota</taxon>
        <taxon>Desulfovibrionia</taxon>
        <taxon>Desulfovibrionales</taxon>
        <taxon>Desulfovibrionaceae</taxon>
        <taxon>Desulfovibrio</taxon>
    </lineage>
</organism>
<dbReference type="InterPro" id="IPR044946">
    <property type="entry name" value="Restrct_endonuc_typeI_TRD_sf"/>
</dbReference>
<evidence type="ECO:0008006" key="5">
    <source>
        <dbReference type="Google" id="ProtNLM"/>
    </source>
</evidence>
<proteinExistence type="predicted"/>
<dbReference type="AlphaFoldDB" id="A0A848CA92"/>
<keyword evidence="2" id="KW-0238">DNA-binding</keyword>
<dbReference type="Gene3D" id="3.90.220.20">
    <property type="entry name" value="DNA methylase specificity domains"/>
    <property type="match status" value="1"/>
</dbReference>
<reference evidence="3 4" key="1">
    <citation type="submission" date="2020-04" db="EMBL/GenBank/DDBJ databases">
        <authorList>
            <person name="Hitch T.C.A."/>
            <person name="Wylensek D."/>
            <person name="Clavel T."/>
        </authorList>
    </citation>
    <scope>NUCLEOTIDE SEQUENCE [LARGE SCALE GENOMIC DNA]</scope>
    <source>
        <strain evidence="3 4">PG-251-APC-1</strain>
    </source>
</reference>
<evidence type="ECO:0000313" key="4">
    <source>
        <dbReference type="Proteomes" id="UP000522333"/>
    </source>
</evidence>
<dbReference type="RefSeq" id="WP_168936528.1">
    <property type="nucleotide sequence ID" value="NZ_JABAFY010000094.1"/>
</dbReference>
<dbReference type="GO" id="GO:0009307">
    <property type="term" value="P:DNA restriction-modification system"/>
    <property type="evidence" value="ECO:0007669"/>
    <property type="project" value="UniProtKB-KW"/>
</dbReference>
<sequence length="69" mass="7907">MPRGDKHQIMTYPIYIPTENEINAFNMLALPILNQIENIRRENIRLSSLRATLLPKLMSGEIDVSDIAL</sequence>
<dbReference type="GO" id="GO:0003677">
    <property type="term" value="F:DNA binding"/>
    <property type="evidence" value="ECO:0007669"/>
    <property type="project" value="UniProtKB-KW"/>
</dbReference>
<evidence type="ECO:0000256" key="2">
    <source>
        <dbReference type="ARBA" id="ARBA00023125"/>
    </source>
</evidence>
<name>A0A848CA92_9BACT</name>
<dbReference type="EMBL" id="JABAFY010000094">
    <property type="protein sequence ID" value="NME53251.1"/>
    <property type="molecule type" value="Genomic_DNA"/>
</dbReference>
<keyword evidence="1" id="KW-0680">Restriction system</keyword>
<dbReference type="Proteomes" id="UP000522333">
    <property type="component" value="Unassembled WGS sequence"/>
</dbReference>
<accession>A0A848CA92</accession>
<evidence type="ECO:0000313" key="3">
    <source>
        <dbReference type="EMBL" id="NME53251.1"/>
    </source>
</evidence>
<evidence type="ECO:0000256" key="1">
    <source>
        <dbReference type="ARBA" id="ARBA00022747"/>
    </source>
</evidence>
<gene>
    <name evidence="3" type="ORF">HF854_12205</name>
</gene>
<protein>
    <recommendedName>
        <fullName evidence="5">Type I restriction-modification system, specificity subunit S</fullName>
    </recommendedName>
</protein>
<dbReference type="SUPFAM" id="SSF116734">
    <property type="entry name" value="DNA methylase specificity domain"/>
    <property type="match status" value="1"/>
</dbReference>
<comment type="caution">
    <text evidence="3">The sequence shown here is derived from an EMBL/GenBank/DDBJ whole genome shotgun (WGS) entry which is preliminary data.</text>
</comment>